<gene>
    <name evidence="2" type="ORF">AA314_05247</name>
    <name evidence="3" type="ORF">ATI61_119129</name>
</gene>
<name>A0AAC8QAR4_9BACT</name>
<dbReference type="Proteomes" id="UP000256345">
    <property type="component" value="Unassembled WGS sequence"/>
</dbReference>
<dbReference type="InterPro" id="IPR022217">
    <property type="entry name" value="Prot_inh_I10_marinostatin"/>
</dbReference>
<reference evidence="3 5" key="2">
    <citation type="submission" date="2018-08" db="EMBL/GenBank/DDBJ databases">
        <title>Genomic Encyclopedia of Archaeal and Bacterial Type Strains, Phase II (KMG-II): from individual species to whole genera.</title>
        <authorList>
            <person name="Goeker M."/>
        </authorList>
    </citation>
    <scope>NUCLEOTIDE SEQUENCE [LARGE SCALE GENOMIC DNA]</scope>
    <source>
        <strain evidence="3 5">DSM 2261</strain>
    </source>
</reference>
<sequence>MKKNAKDKVARKGGKPFFAHLLEAQELEQVSGGRCRPTAGPQTKKFPSDSDEGDKEPIFTTQKYPSDNEDSGTIY</sequence>
<accession>A0AAC8QAR4</accession>
<proteinExistence type="predicted"/>
<evidence type="ECO:0000313" key="2">
    <source>
        <dbReference type="EMBL" id="AKJ03621.1"/>
    </source>
</evidence>
<reference evidence="2 4" key="1">
    <citation type="submission" date="2015-05" db="EMBL/GenBank/DDBJ databases">
        <title>Genome assembly of Archangium gephyra DSM 2261.</title>
        <authorList>
            <person name="Sharma G."/>
            <person name="Subramanian S."/>
        </authorList>
    </citation>
    <scope>NUCLEOTIDE SEQUENCE [LARGE SCALE GENOMIC DNA]</scope>
    <source>
        <strain evidence="2 4">DSM 2261</strain>
    </source>
</reference>
<dbReference type="EMBL" id="QUMU01000019">
    <property type="protein sequence ID" value="REG22599.1"/>
    <property type="molecule type" value="Genomic_DNA"/>
</dbReference>
<keyword evidence="5" id="KW-1185">Reference proteome</keyword>
<evidence type="ECO:0000313" key="5">
    <source>
        <dbReference type="Proteomes" id="UP000256345"/>
    </source>
</evidence>
<dbReference type="NCBIfam" id="NF033738">
    <property type="entry name" value="microvirid_RiPP"/>
    <property type="match status" value="1"/>
</dbReference>
<protein>
    <submittedName>
        <fullName evidence="3">Serine endopeptidase inhibitor I10-like protein</fullName>
    </submittedName>
</protein>
<dbReference type="AlphaFoldDB" id="A0AAC8QAR4"/>
<dbReference type="KEGG" id="age:AA314_05247"/>
<evidence type="ECO:0000313" key="3">
    <source>
        <dbReference type="EMBL" id="REG22599.1"/>
    </source>
</evidence>
<feature type="region of interest" description="Disordered" evidence="1">
    <location>
        <begin position="28"/>
        <end position="75"/>
    </location>
</feature>
<dbReference type="RefSeq" id="WP_047857631.1">
    <property type="nucleotide sequence ID" value="NZ_CP011509.1"/>
</dbReference>
<dbReference type="EMBL" id="CP011509">
    <property type="protein sequence ID" value="AKJ03621.1"/>
    <property type="molecule type" value="Genomic_DNA"/>
</dbReference>
<organism evidence="2 4">
    <name type="scientific">Archangium gephyra</name>
    <dbReference type="NCBI Taxonomy" id="48"/>
    <lineage>
        <taxon>Bacteria</taxon>
        <taxon>Pseudomonadati</taxon>
        <taxon>Myxococcota</taxon>
        <taxon>Myxococcia</taxon>
        <taxon>Myxococcales</taxon>
        <taxon>Cystobacterineae</taxon>
        <taxon>Archangiaceae</taxon>
        <taxon>Archangium</taxon>
    </lineage>
</organism>
<dbReference type="Pfam" id="PF12559">
    <property type="entry name" value="Inhibitor_I10"/>
    <property type="match status" value="1"/>
</dbReference>
<dbReference type="Proteomes" id="UP000035579">
    <property type="component" value="Chromosome"/>
</dbReference>
<evidence type="ECO:0000256" key="1">
    <source>
        <dbReference type="SAM" id="MobiDB-lite"/>
    </source>
</evidence>
<evidence type="ECO:0000313" key="4">
    <source>
        <dbReference type="Proteomes" id="UP000035579"/>
    </source>
</evidence>